<dbReference type="EMBL" id="JAWIIJ010000004">
    <property type="protein sequence ID" value="MDV2078687.1"/>
    <property type="molecule type" value="Genomic_DNA"/>
</dbReference>
<evidence type="ECO:0000313" key="2">
    <source>
        <dbReference type="Proteomes" id="UP001269819"/>
    </source>
</evidence>
<comment type="caution">
    <text evidence="1">The sequence shown here is derived from an EMBL/GenBank/DDBJ whole genome shotgun (WGS) entry which is preliminary data.</text>
</comment>
<proteinExistence type="predicted"/>
<dbReference type="SUPFAM" id="SSF53795">
    <property type="entry name" value="PEP carboxykinase-like"/>
    <property type="match status" value="1"/>
</dbReference>
<dbReference type="NCBIfam" id="TIGR04355">
    <property type="entry name" value="HprK_rel_B"/>
    <property type="match status" value="1"/>
</dbReference>
<dbReference type="Gene3D" id="3.40.50.300">
    <property type="entry name" value="P-loop containing nucleotide triphosphate hydrolases"/>
    <property type="match status" value="1"/>
</dbReference>
<dbReference type="Proteomes" id="UP001269819">
    <property type="component" value="Unassembled WGS sequence"/>
</dbReference>
<dbReference type="RefSeq" id="WP_316973401.1">
    <property type="nucleotide sequence ID" value="NZ_JAWIIJ010000004.1"/>
</dbReference>
<protein>
    <submittedName>
        <fullName evidence="1">HprK-related kinase B</fullName>
    </submittedName>
</protein>
<name>A0ABU3VWN2_9GAMM</name>
<gene>
    <name evidence="1" type="ORF">RYS15_08320</name>
</gene>
<keyword evidence="1" id="KW-0808">Transferase</keyword>
<keyword evidence="1" id="KW-0418">Kinase</keyword>
<keyword evidence="2" id="KW-1185">Reference proteome</keyword>
<dbReference type="InterPro" id="IPR027417">
    <property type="entry name" value="P-loop_NTPase"/>
</dbReference>
<dbReference type="InterPro" id="IPR027597">
    <property type="entry name" value="HprK-rel_B"/>
</dbReference>
<evidence type="ECO:0000313" key="1">
    <source>
        <dbReference type="EMBL" id="MDV2078687.1"/>
    </source>
</evidence>
<organism evidence="1 2">
    <name type="scientific">Marinobacter xestospongiae</name>
    <dbReference type="NCBI Taxonomy" id="994319"/>
    <lineage>
        <taxon>Bacteria</taxon>
        <taxon>Pseudomonadati</taxon>
        <taxon>Pseudomonadota</taxon>
        <taxon>Gammaproteobacteria</taxon>
        <taxon>Pseudomonadales</taxon>
        <taxon>Marinobacteraceae</taxon>
        <taxon>Marinobacter</taxon>
    </lineage>
</organism>
<accession>A0ABU3VWN2</accession>
<reference evidence="1 2" key="1">
    <citation type="submission" date="2023-10" db="EMBL/GenBank/DDBJ databases">
        <title>Characteristics and mechanism of a salt-tolerant marine origin heterotrophic nitrifying- aerobic denitrifying bacteria Marinobacter xestospongiae HN1.</title>
        <authorList>
            <person name="Qi R."/>
        </authorList>
    </citation>
    <scope>NUCLEOTIDE SEQUENCE [LARGE SCALE GENOMIC DNA]</scope>
    <source>
        <strain evidence="1 2">HN1</strain>
    </source>
</reference>
<dbReference type="GO" id="GO:0016301">
    <property type="term" value="F:kinase activity"/>
    <property type="evidence" value="ECO:0007669"/>
    <property type="project" value="UniProtKB-KW"/>
</dbReference>
<sequence>MTVDVLQRYREQLQGEAVLLPRTLLLALGDCRLRVASNSDALLDRLERYFHHVVTAGDHADIEVVAVERAAPELALPFVDWRREASKRGRKDAYLDVPGGRLVQKVRTGMVFLQCQGARLAAGPCLANDNQVINFINAQHMNWLQQRGWLICHAAGIERGGRSLALAGFSGGGKSTLMLKLMERPGTHYLSNDRLFVRARAGEVAAAGIAKLPRVNPGTIVYNPRLHPLIDADRRAALAALPGDQLWDLEEKYDVMIDDLYGQQRIVQQAPLQALVILNWQRQGEAPLSVQAVDLNERRDLLGAVMKSPGPFYQHQDGLFHQDTTQPVEEDYLHALADVTVYEATGRVDFAALADLCDREVLPL</sequence>